<name>K0RC73_THAOC</name>
<protein>
    <submittedName>
        <fullName evidence="1">Uncharacterized protein</fullName>
    </submittedName>
</protein>
<dbReference type="EMBL" id="AGNL01041852">
    <property type="protein sequence ID" value="EJK51318.1"/>
    <property type="molecule type" value="Genomic_DNA"/>
</dbReference>
<comment type="caution">
    <text evidence="1">The sequence shown here is derived from an EMBL/GenBank/DDBJ whole genome shotgun (WGS) entry which is preliminary data.</text>
</comment>
<proteinExistence type="predicted"/>
<reference evidence="1 2" key="1">
    <citation type="journal article" date="2012" name="Genome Biol.">
        <title>Genome and low-iron response of an oceanic diatom adapted to chronic iron limitation.</title>
        <authorList>
            <person name="Lommer M."/>
            <person name="Specht M."/>
            <person name="Roy A.S."/>
            <person name="Kraemer L."/>
            <person name="Andreson R."/>
            <person name="Gutowska M.A."/>
            <person name="Wolf J."/>
            <person name="Bergner S.V."/>
            <person name="Schilhabel M.B."/>
            <person name="Klostermeier U.C."/>
            <person name="Beiko R.G."/>
            <person name="Rosenstiel P."/>
            <person name="Hippler M."/>
            <person name="Laroche J."/>
        </authorList>
    </citation>
    <scope>NUCLEOTIDE SEQUENCE [LARGE SCALE GENOMIC DNA]</scope>
    <source>
        <strain evidence="1 2">CCMP1005</strain>
    </source>
</reference>
<keyword evidence="2" id="KW-1185">Reference proteome</keyword>
<accession>K0RC73</accession>
<gene>
    <name evidence="1" type="ORF">THAOC_29520</name>
</gene>
<dbReference type="AlphaFoldDB" id="K0RC73"/>
<organism evidence="1 2">
    <name type="scientific">Thalassiosira oceanica</name>
    <name type="common">Marine diatom</name>
    <dbReference type="NCBI Taxonomy" id="159749"/>
    <lineage>
        <taxon>Eukaryota</taxon>
        <taxon>Sar</taxon>
        <taxon>Stramenopiles</taxon>
        <taxon>Ochrophyta</taxon>
        <taxon>Bacillariophyta</taxon>
        <taxon>Coscinodiscophyceae</taxon>
        <taxon>Thalassiosirophycidae</taxon>
        <taxon>Thalassiosirales</taxon>
        <taxon>Thalassiosiraceae</taxon>
        <taxon>Thalassiosira</taxon>
    </lineage>
</organism>
<sequence length="62" mass="6930">MRSVSILWGIVESILCDGVAWRAPDFGLKSHVKARGLQGDDAALAARFQRLWPFFDAGVDRR</sequence>
<feature type="non-terminal residue" evidence="1">
    <location>
        <position position="62"/>
    </location>
</feature>
<evidence type="ECO:0000313" key="1">
    <source>
        <dbReference type="EMBL" id="EJK51318.1"/>
    </source>
</evidence>
<dbReference type="Proteomes" id="UP000266841">
    <property type="component" value="Unassembled WGS sequence"/>
</dbReference>
<evidence type="ECO:0000313" key="2">
    <source>
        <dbReference type="Proteomes" id="UP000266841"/>
    </source>
</evidence>